<protein>
    <submittedName>
        <fullName evidence="1">Uncharacterized protein</fullName>
    </submittedName>
</protein>
<dbReference type="RefSeq" id="WP_097195589.1">
    <property type="nucleotide sequence ID" value="NZ_OBQI01000004.1"/>
</dbReference>
<accession>A0A285V792</accession>
<dbReference type="OrthoDB" id="5171132at2"/>
<dbReference type="AlphaFoldDB" id="A0A285V792"/>
<sequence>MATSLGQLLDALADTARTTDDSPAARADAGTALSHLGRALAHLRRDGVSPFAGDRREQQVAALAAACTELGVRAPATESALTRLAAAAADTVGVLYDHTSVTSRWAVATAVAETVTPLAAVVAHRLPAGPATQWHTEVERQAALVQQTAALQPPNRADVAILDRPVPGPAVVTSADPARVVPDAIGVLLQATARANDPPSVTEVLAYTIAAQTLSSAAERLGSTDAPPLAGQTTAANAWRAVRASLRPYDDGSRHFHQHAPTGVTAAGRLHAALCSAEPDPATWTASLRASVTSAAQHLPALATQLLYRTVRSWADTGSLIAYARDVPPRDERVAAYLRGYQPGGLVRVNATDLQPVAGALHNARLLSLAVADQAADPDARATAGFPRRAWAANRALLDDPQTPVALSVAIQQAHQQLQAARVQRSGPGRAR</sequence>
<dbReference type="EMBL" id="OBQI01000004">
    <property type="protein sequence ID" value="SOC49995.1"/>
    <property type="molecule type" value="Genomic_DNA"/>
</dbReference>
<evidence type="ECO:0000313" key="2">
    <source>
        <dbReference type="Proteomes" id="UP000219435"/>
    </source>
</evidence>
<keyword evidence="2" id="KW-1185">Reference proteome</keyword>
<proteinExistence type="predicted"/>
<name>A0A285V792_9ACTN</name>
<organism evidence="1 2">
    <name type="scientific">Blastococcus aggregatus</name>
    <dbReference type="NCBI Taxonomy" id="38502"/>
    <lineage>
        <taxon>Bacteria</taxon>
        <taxon>Bacillati</taxon>
        <taxon>Actinomycetota</taxon>
        <taxon>Actinomycetes</taxon>
        <taxon>Geodermatophilales</taxon>
        <taxon>Geodermatophilaceae</taxon>
        <taxon>Blastococcus</taxon>
    </lineage>
</organism>
<dbReference type="Proteomes" id="UP000219435">
    <property type="component" value="Unassembled WGS sequence"/>
</dbReference>
<reference evidence="2" key="1">
    <citation type="submission" date="2017-08" db="EMBL/GenBank/DDBJ databases">
        <authorList>
            <person name="Varghese N."/>
            <person name="Submissions S."/>
        </authorList>
    </citation>
    <scope>NUCLEOTIDE SEQUENCE [LARGE SCALE GENOMIC DNA]</scope>
    <source>
        <strain evidence="2">DSM 4725</strain>
    </source>
</reference>
<gene>
    <name evidence="1" type="ORF">SAMN05660748_2732</name>
</gene>
<evidence type="ECO:0000313" key="1">
    <source>
        <dbReference type="EMBL" id="SOC49995.1"/>
    </source>
</evidence>